<keyword evidence="3" id="KW-1185">Reference proteome</keyword>
<accession>A0A9P7FLS4</accession>
<reference evidence="2" key="2">
    <citation type="submission" date="2021-10" db="EMBL/GenBank/DDBJ databases">
        <title>Phylogenomics reveals ancestral predisposition of the termite-cultivated fungus Termitomyces towards a domesticated lifestyle.</title>
        <authorList>
            <person name="Auxier B."/>
            <person name="Grum-Grzhimaylo A."/>
            <person name="Cardenas M.E."/>
            <person name="Lodge J.D."/>
            <person name="Laessoe T."/>
            <person name="Pedersen O."/>
            <person name="Smith M.E."/>
            <person name="Kuyper T.W."/>
            <person name="Franco-Molano E.A."/>
            <person name="Baroni T.J."/>
            <person name="Aanen D.K."/>
        </authorList>
    </citation>
    <scope>NUCLEOTIDE SEQUENCE</scope>
    <source>
        <strain evidence="2">D49</strain>
    </source>
</reference>
<feature type="compositionally biased region" description="Basic and acidic residues" evidence="1">
    <location>
        <begin position="34"/>
        <end position="52"/>
    </location>
</feature>
<protein>
    <submittedName>
        <fullName evidence="2">Uncharacterized protein</fullName>
    </submittedName>
</protein>
<evidence type="ECO:0000313" key="3">
    <source>
        <dbReference type="Proteomes" id="UP000717328"/>
    </source>
</evidence>
<feature type="region of interest" description="Disordered" evidence="1">
    <location>
        <begin position="1"/>
        <end position="64"/>
    </location>
</feature>
<name>A0A9P7FLS4_9AGAR</name>
<gene>
    <name evidence="2" type="ORF">H0H81_010423</name>
</gene>
<sequence length="84" mass="9672">LEQQDPAPQQPAPHRNQNPTRRPRNALGDGSPTEQHKMGKHDWKKAVAEDSSKVPYTQSQWKKQQNQLTLAQIKIWKKCIPIPI</sequence>
<organism evidence="2 3">
    <name type="scientific">Sphagnurus paluster</name>
    <dbReference type="NCBI Taxonomy" id="117069"/>
    <lineage>
        <taxon>Eukaryota</taxon>
        <taxon>Fungi</taxon>
        <taxon>Dikarya</taxon>
        <taxon>Basidiomycota</taxon>
        <taxon>Agaricomycotina</taxon>
        <taxon>Agaricomycetes</taxon>
        <taxon>Agaricomycetidae</taxon>
        <taxon>Agaricales</taxon>
        <taxon>Tricholomatineae</taxon>
        <taxon>Lyophyllaceae</taxon>
        <taxon>Sphagnurus</taxon>
    </lineage>
</organism>
<dbReference type="Proteomes" id="UP000717328">
    <property type="component" value="Unassembled WGS sequence"/>
</dbReference>
<feature type="compositionally biased region" description="Polar residues" evidence="1">
    <location>
        <begin position="54"/>
        <end position="64"/>
    </location>
</feature>
<evidence type="ECO:0000256" key="1">
    <source>
        <dbReference type="SAM" id="MobiDB-lite"/>
    </source>
</evidence>
<proteinExistence type="predicted"/>
<dbReference type="EMBL" id="JABCKI010008982">
    <property type="protein sequence ID" value="KAG5633155.1"/>
    <property type="molecule type" value="Genomic_DNA"/>
</dbReference>
<reference evidence="2" key="1">
    <citation type="submission" date="2021-02" db="EMBL/GenBank/DDBJ databases">
        <authorList>
            <person name="Nieuwenhuis M."/>
            <person name="Van De Peppel L.J.J."/>
        </authorList>
    </citation>
    <scope>NUCLEOTIDE SEQUENCE</scope>
    <source>
        <strain evidence="2">D49</strain>
    </source>
</reference>
<comment type="caution">
    <text evidence="2">The sequence shown here is derived from an EMBL/GenBank/DDBJ whole genome shotgun (WGS) entry which is preliminary data.</text>
</comment>
<feature type="non-terminal residue" evidence="2">
    <location>
        <position position="1"/>
    </location>
</feature>
<dbReference type="AlphaFoldDB" id="A0A9P7FLS4"/>
<evidence type="ECO:0000313" key="2">
    <source>
        <dbReference type="EMBL" id="KAG5633155.1"/>
    </source>
</evidence>